<name>A0ABW5KJ24_9SPHI</name>
<dbReference type="Proteomes" id="UP001597545">
    <property type="component" value="Unassembled WGS sequence"/>
</dbReference>
<sequence>MLLYVMRDAELLFVESPVFYRRGNKVLNAIYLSVQEGEIVGLLGRNGSGKSTLLNIIFGSLRAPDAYLRFKGTRFKQGYRTAVIGLLPQCGYLPLDFRLKKLVSFFDMDVPRFFRIPFIRSANTYLGEFSVGERRLLETMLLLCSTKPVLLLDEPFAGLSPVQVEWLREQLLITKRNKGILLTDHRYQDVMEVSDRTILLKHGNAIPIRSRDDLVFHQYCKL</sequence>
<gene>
    <name evidence="5" type="ORF">ACFSR5_11645</name>
</gene>
<keyword evidence="2" id="KW-0547">Nucleotide-binding</keyword>
<evidence type="ECO:0000256" key="3">
    <source>
        <dbReference type="ARBA" id="ARBA00022840"/>
    </source>
</evidence>
<dbReference type="PANTHER" id="PTHR42939">
    <property type="entry name" value="ABC TRANSPORTER ATP-BINDING PROTEIN ALBC-RELATED"/>
    <property type="match status" value="1"/>
</dbReference>
<organism evidence="5 6">
    <name type="scientific">Sphingobacterium suaedae</name>
    <dbReference type="NCBI Taxonomy" id="1686402"/>
    <lineage>
        <taxon>Bacteria</taxon>
        <taxon>Pseudomonadati</taxon>
        <taxon>Bacteroidota</taxon>
        <taxon>Sphingobacteriia</taxon>
        <taxon>Sphingobacteriales</taxon>
        <taxon>Sphingobacteriaceae</taxon>
        <taxon>Sphingobacterium</taxon>
    </lineage>
</organism>
<dbReference type="InterPro" id="IPR027417">
    <property type="entry name" value="P-loop_NTPase"/>
</dbReference>
<keyword evidence="6" id="KW-1185">Reference proteome</keyword>
<dbReference type="Pfam" id="PF00005">
    <property type="entry name" value="ABC_tran"/>
    <property type="match status" value="1"/>
</dbReference>
<keyword evidence="1" id="KW-0813">Transport</keyword>
<evidence type="ECO:0000313" key="6">
    <source>
        <dbReference type="Proteomes" id="UP001597545"/>
    </source>
</evidence>
<dbReference type="InterPro" id="IPR003439">
    <property type="entry name" value="ABC_transporter-like_ATP-bd"/>
</dbReference>
<evidence type="ECO:0000256" key="2">
    <source>
        <dbReference type="ARBA" id="ARBA00022741"/>
    </source>
</evidence>
<dbReference type="PANTHER" id="PTHR42939:SF1">
    <property type="entry name" value="ABC TRANSPORTER ATP-BINDING PROTEIN ALBC-RELATED"/>
    <property type="match status" value="1"/>
</dbReference>
<dbReference type="InterPro" id="IPR003593">
    <property type="entry name" value="AAA+_ATPase"/>
</dbReference>
<dbReference type="EMBL" id="JBHULR010000004">
    <property type="protein sequence ID" value="MFD2548295.1"/>
    <property type="molecule type" value="Genomic_DNA"/>
</dbReference>
<evidence type="ECO:0000259" key="4">
    <source>
        <dbReference type="PROSITE" id="PS50893"/>
    </source>
</evidence>
<dbReference type="GO" id="GO:0005524">
    <property type="term" value="F:ATP binding"/>
    <property type="evidence" value="ECO:0007669"/>
    <property type="project" value="UniProtKB-KW"/>
</dbReference>
<dbReference type="Gene3D" id="3.40.50.300">
    <property type="entry name" value="P-loop containing nucleotide triphosphate hydrolases"/>
    <property type="match status" value="2"/>
</dbReference>
<dbReference type="InterPro" id="IPR051782">
    <property type="entry name" value="ABC_Transporter_VariousFunc"/>
</dbReference>
<accession>A0ABW5KJ24</accession>
<dbReference type="PROSITE" id="PS50893">
    <property type="entry name" value="ABC_TRANSPORTER_2"/>
    <property type="match status" value="1"/>
</dbReference>
<protein>
    <submittedName>
        <fullName evidence="5">ATP-binding cassette domain-containing protein</fullName>
    </submittedName>
</protein>
<proteinExistence type="predicted"/>
<dbReference type="RefSeq" id="WP_380903911.1">
    <property type="nucleotide sequence ID" value="NZ_JBHUEG010000001.1"/>
</dbReference>
<evidence type="ECO:0000313" key="5">
    <source>
        <dbReference type="EMBL" id="MFD2548295.1"/>
    </source>
</evidence>
<keyword evidence="3 5" id="KW-0067">ATP-binding</keyword>
<comment type="caution">
    <text evidence="5">The sequence shown here is derived from an EMBL/GenBank/DDBJ whole genome shotgun (WGS) entry which is preliminary data.</text>
</comment>
<evidence type="ECO:0000256" key="1">
    <source>
        <dbReference type="ARBA" id="ARBA00022448"/>
    </source>
</evidence>
<reference evidence="6" key="1">
    <citation type="journal article" date="2019" name="Int. J. Syst. Evol. Microbiol.">
        <title>The Global Catalogue of Microorganisms (GCM) 10K type strain sequencing project: providing services to taxonomists for standard genome sequencing and annotation.</title>
        <authorList>
            <consortium name="The Broad Institute Genomics Platform"/>
            <consortium name="The Broad Institute Genome Sequencing Center for Infectious Disease"/>
            <person name="Wu L."/>
            <person name="Ma J."/>
        </authorList>
    </citation>
    <scope>NUCLEOTIDE SEQUENCE [LARGE SCALE GENOMIC DNA]</scope>
    <source>
        <strain evidence="6">KCTC 42662</strain>
    </source>
</reference>
<dbReference type="SUPFAM" id="SSF52540">
    <property type="entry name" value="P-loop containing nucleoside triphosphate hydrolases"/>
    <property type="match status" value="1"/>
</dbReference>
<dbReference type="SMART" id="SM00382">
    <property type="entry name" value="AAA"/>
    <property type="match status" value="1"/>
</dbReference>
<feature type="domain" description="ABC transporter" evidence="4">
    <location>
        <begin position="6"/>
        <end position="222"/>
    </location>
</feature>